<keyword evidence="3" id="KW-1185">Reference proteome</keyword>
<accession>A0AA89QEZ2</accession>
<feature type="compositionally biased region" description="Basic and acidic residues" evidence="1">
    <location>
        <begin position="99"/>
        <end position="112"/>
    </location>
</feature>
<organism evidence="2 3">
    <name type="scientific">Streptomyces collinus</name>
    <dbReference type="NCBI Taxonomy" id="42684"/>
    <lineage>
        <taxon>Bacteria</taxon>
        <taxon>Bacillati</taxon>
        <taxon>Actinomycetota</taxon>
        <taxon>Actinomycetes</taxon>
        <taxon>Kitasatosporales</taxon>
        <taxon>Streptomycetaceae</taxon>
        <taxon>Streptomyces</taxon>
    </lineage>
</organism>
<name>A0AA89QEZ2_STRCU</name>
<evidence type="ECO:0000256" key="1">
    <source>
        <dbReference type="SAM" id="MobiDB-lite"/>
    </source>
</evidence>
<dbReference type="RefSeq" id="WP_184853164.1">
    <property type="nucleotide sequence ID" value="NZ_BAABFE010000002.1"/>
</dbReference>
<feature type="compositionally biased region" description="Basic and acidic residues" evidence="1">
    <location>
        <begin position="369"/>
        <end position="385"/>
    </location>
</feature>
<gene>
    <name evidence="2" type="ORF">HNR72_006689</name>
</gene>
<reference evidence="2 3" key="1">
    <citation type="submission" date="2020-08" db="EMBL/GenBank/DDBJ databases">
        <title>Sequencing the genomes of 1000 actinobacteria strains.</title>
        <authorList>
            <person name="Klenk H.-P."/>
        </authorList>
    </citation>
    <scope>NUCLEOTIDE SEQUENCE [LARGE SCALE GENOMIC DNA]</scope>
    <source>
        <strain evidence="2 3">DSM 40129</strain>
    </source>
</reference>
<protein>
    <submittedName>
        <fullName evidence="2">Uncharacterized protein</fullName>
    </submittedName>
</protein>
<dbReference type="AlphaFoldDB" id="A0AA89QEZ2"/>
<feature type="compositionally biased region" description="Basic residues" evidence="1">
    <location>
        <begin position="350"/>
        <end position="368"/>
    </location>
</feature>
<dbReference type="EMBL" id="JACHLX010000001">
    <property type="protein sequence ID" value="MBB5815661.1"/>
    <property type="molecule type" value="Genomic_DNA"/>
</dbReference>
<proteinExistence type="predicted"/>
<feature type="region of interest" description="Disordered" evidence="1">
    <location>
        <begin position="341"/>
        <end position="385"/>
    </location>
</feature>
<dbReference type="Proteomes" id="UP000579531">
    <property type="component" value="Unassembled WGS sequence"/>
</dbReference>
<sequence>MRWAPLFAVPERHTLTVTGLNRAELTVFGPRTGIKQDVRLGSDGTFRLRLPKDDYTILGVDDSLAEFDGSSIRTGTRTLLAATGIRTDQDRTVTLDGRRAGKVSARTDHRDATATSTSASLELAPERGGDSYSLTVVAGSKATMYATPTAQAPGVTYAASTTLTGKDSGGAYRYSLRQTHKGGIPADTNPVVHDRQLATVHAAYASQGGKRAAAVRSDLPSSRAELMPFIPTLRTALPSRSTEYYSVAPGLTWSHYLDLFGTTDTGPDGTLPEHDETTAVRRHQAGHTYGIDWNRAPVGPGRPQPRPQRQPRLPGPRAVRRHRHRAAPRLLRLRGDTRGRGVLRWTGHPPNRRPLGHRLHRSQRRRAPLHPDRPHHAHRRLDGSRHSLHDDLGLHLGTAPRLDVLGAAAADRTHRWRRRPQQHSPCRPYLPRPAHCAAPRGGPNGRR</sequence>
<feature type="region of interest" description="Disordered" evidence="1">
    <location>
        <begin position="413"/>
        <end position="447"/>
    </location>
</feature>
<feature type="region of interest" description="Disordered" evidence="1">
    <location>
        <begin position="99"/>
        <end position="119"/>
    </location>
</feature>
<evidence type="ECO:0000313" key="3">
    <source>
        <dbReference type="Proteomes" id="UP000579531"/>
    </source>
</evidence>
<comment type="caution">
    <text evidence="2">The sequence shown here is derived from an EMBL/GenBank/DDBJ whole genome shotgun (WGS) entry which is preliminary data.</text>
</comment>
<dbReference type="GeneID" id="93843110"/>
<feature type="region of interest" description="Disordered" evidence="1">
    <location>
        <begin position="290"/>
        <end position="322"/>
    </location>
</feature>
<evidence type="ECO:0000313" key="2">
    <source>
        <dbReference type="EMBL" id="MBB5815661.1"/>
    </source>
</evidence>